<dbReference type="AlphaFoldDB" id="A0A9P9J1H1"/>
<gene>
    <name evidence="2" type="ORF">EDB81DRAFT_797712</name>
</gene>
<accession>A0A9P9J1H1</accession>
<evidence type="ECO:0000256" key="1">
    <source>
        <dbReference type="SAM" id="MobiDB-lite"/>
    </source>
</evidence>
<evidence type="ECO:0000313" key="2">
    <source>
        <dbReference type="EMBL" id="KAH7141953.1"/>
    </source>
</evidence>
<evidence type="ECO:0000313" key="3">
    <source>
        <dbReference type="Proteomes" id="UP000738349"/>
    </source>
</evidence>
<dbReference type="OrthoDB" id="5062850at2759"/>
<feature type="region of interest" description="Disordered" evidence="1">
    <location>
        <begin position="23"/>
        <end position="44"/>
    </location>
</feature>
<protein>
    <submittedName>
        <fullName evidence="2">Uncharacterized protein</fullName>
    </submittedName>
</protein>
<dbReference type="Proteomes" id="UP000738349">
    <property type="component" value="Unassembled WGS sequence"/>
</dbReference>
<organism evidence="2 3">
    <name type="scientific">Dactylonectria macrodidyma</name>
    <dbReference type="NCBI Taxonomy" id="307937"/>
    <lineage>
        <taxon>Eukaryota</taxon>
        <taxon>Fungi</taxon>
        <taxon>Dikarya</taxon>
        <taxon>Ascomycota</taxon>
        <taxon>Pezizomycotina</taxon>
        <taxon>Sordariomycetes</taxon>
        <taxon>Hypocreomycetidae</taxon>
        <taxon>Hypocreales</taxon>
        <taxon>Nectriaceae</taxon>
        <taxon>Dactylonectria</taxon>
    </lineage>
</organism>
<name>A0A9P9J1H1_9HYPO</name>
<comment type="caution">
    <text evidence="2">The sequence shown here is derived from an EMBL/GenBank/DDBJ whole genome shotgun (WGS) entry which is preliminary data.</text>
</comment>
<sequence length="654" mass="74551">MSDLFSPLTEDRTGNQHLSSIMSSNLASSNPTSSDNTSSNTPSSDIMSSNISIIALPYEVRAQIFQDYFTVDGGYIYHGESEKLVRADGQPIDFSLLYTCRSIADDTRHMPLSLNTITFSTVYRQDWRQQAGGIEAIVALHRQIQERMVSQLATRVTPDIYSQLADKFPQNVQGVKDFVSSVSEAWGLQSSHAGLFSSYLDSGLDDPNTYRGILWHTLGAGLGLHFYGGRSSFFSAIDYTLRLLAEKYPIEFASLVDKTLPDWGHSHALHEFMNLTFDPWAIPSLSEVLAVGNQLEANGFWDCLEEWYYNSSHKGTGDRYREKLYFSAAAVAIRFLHRLPKHHRLRIRNITLNEDRVAVANPEFHARGLIPFCKENSKLRVERRVNLWRNILLKSNRPSIKDIWRLAEGGPYPPWDFPCSAESDIGSYTVDSELLPWLADALEIMDEGMPAGSFSFVLDGEPDLDLSSDLFDRVIHRQVAWKKSLTECVARGLFPHPNALTFEGQLDKQFWLPPDHLPEAIDKLMSGTSILQSNFNLGQPWDYESLIPEHLEQDDLEWMSKVESVEPRLFPFPTLVKPLKLRLEMFEKQRQCEYLDSSLNISKREKKRLRRVRRRRVATLTAENATRNTSSDLKLDSDSDMMEEKMRLLFGDVS</sequence>
<proteinExistence type="predicted"/>
<keyword evidence="3" id="KW-1185">Reference proteome</keyword>
<dbReference type="EMBL" id="JAGMUV010000010">
    <property type="protein sequence ID" value="KAH7141953.1"/>
    <property type="molecule type" value="Genomic_DNA"/>
</dbReference>
<reference evidence="2" key="1">
    <citation type="journal article" date="2021" name="Nat. Commun.">
        <title>Genetic determinants of endophytism in the Arabidopsis root mycobiome.</title>
        <authorList>
            <person name="Mesny F."/>
            <person name="Miyauchi S."/>
            <person name="Thiergart T."/>
            <person name="Pickel B."/>
            <person name="Atanasova L."/>
            <person name="Karlsson M."/>
            <person name="Huettel B."/>
            <person name="Barry K.W."/>
            <person name="Haridas S."/>
            <person name="Chen C."/>
            <person name="Bauer D."/>
            <person name="Andreopoulos W."/>
            <person name="Pangilinan J."/>
            <person name="LaButti K."/>
            <person name="Riley R."/>
            <person name="Lipzen A."/>
            <person name="Clum A."/>
            <person name="Drula E."/>
            <person name="Henrissat B."/>
            <person name="Kohler A."/>
            <person name="Grigoriev I.V."/>
            <person name="Martin F.M."/>
            <person name="Hacquard S."/>
        </authorList>
    </citation>
    <scope>NUCLEOTIDE SEQUENCE</scope>
    <source>
        <strain evidence="2">MPI-CAGE-AT-0147</strain>
    </source>
</reference>